<dbReference type="InterPro" id="IPR002403">
    <property type="entry name" value="Cyt_P450_E_grp-IV"/>
</dbReference>
<evidence type="ECO:0000256" key="5">
    <source>
        <dbReference type="ARBA" id="ARBA00023002"/>
    </source>
</evidence>
<feature type="active site" evidence="9">
    <location>
        <position position="777"/>
    </location>
</feature>
<dbReference type="InterPro" id="IPR001128">
    <property type="entry name" value="Cyt_P450"/>
</dbReference>
<evidence type="ECO:0000256" key="3">
    <source>
        <dbReference type="ARBA" id="ARBA00010617"/>
    </source>
</evidence>
<feature type="binding site" description="axial binding residue" evidence="8">
    <location>
        <position position="467"/>
    </location>
    <ligand>
        <name>heme</name>
        <dbReference type="ChEBI" id="CHEBI:30413"/>
    </ligand>
    <ligandPart>
        <name>Fe</name>
        <dbReference type="ChEBI" id="CHEBI:18248"/>
    </ligandPart>
</feature>
<organism evidence="13 14">
    <name type="scientific">Trichoderma gamsii</name>
    <dbReference type="NCBI Taxonomy" id="398673"/>
    <lineage>
        <taxon>Eukaryota</taxon>
        <taxon>Fungi</taxon>
        <taxon>Dikarya</taxon>
        <taxon>Ascomycota</taxon>
        <taxon>Pezizomycotina</taxon>
        <taxon>Sordariomycetes</taxon>
        <taxon>Hypocreomycetidae</taxon>
        <taxon>Hypocreales</taxon>
        <taxon>Hypocreaceae</taxon>
        <taxon>Trichoderma</taxon>
    </lineage>
</organism>
<evidence type="ECO:0000256" key="2">
    <source>
        <dbReference type="ARBA" id="ARBA00009986"/>
    </source>
</evidence>
<evidence type="ECO:0000256" key="8">
    <source>
        <dbReference type="PIRSR" id="PIRSR602403-1"/>
    </source>
</evidence>
<keyword evidence="4 8" id="KW-0479">Metal-binding</keyword>
<dbReference type="Proteomes" id="UP000054821">
    <property type="component" value="Unassembled WGS sequence"/>
</dbReference>
<feature type="domain" description="Aldehyde dehydrogenase" evidence="12">
    <location>
        <begin position="553"/>
        <end position="802"/>
    </location>
</feature>
<keyword evidence="11" id="KW-0472">Membrane</keyword>
<dbReference type="InterPro" id="IPR053007">
    <property type="entry name" value="CYP450_monoxygenase_sec-met"/>
</dbReference>
<dbReference type="InterPro" id="IPR016161">
    <property type="entry name" value="Ald_DH/histidinol_DH"/>
</dbReference>
<dbReference type="Gene3D" id="3.40.605.10">
    <property type="entry name" value="Aldehyde Dehydrogenase, Chain A, domain 1"/>
    <property type="match status" value="1"/>
</dbReference>
<dbReference type="SUPFAM" id="SSF48264">
    <property type="entry name" value="Cytochrome P450"/>
    <property type="match status" value="1"/>
</dbReference>
<comment type="cofactor">
    <cofactor evidence="1 8">
        <name>heme</name>
        <dbReference type="ChEBI" id="CHEBI:30413"/>
    </cofactor>
</comment>
<evidence type="ECO:0000256" key="6">
    <source>
        <dbReference type="ARBA" id="ARBA00023004"/>
    </source>
</evidence>
<keyword evidence="11" id="KW-1133">Transmembrane helix</keyword>
<dbReference type="GO" id="GO:0004497">
    <property type="term" value="F:monooxygenase activity"/>
    <property type="evidence" value="ECO:0007669"/>
    <property type="project" value="UniProtKB-KW"/>
</dbReference>
<feature type="transmembrane region" description="Helical" evidence="11">
    <location>
        <begin position="21"/>
        <end position="42"/>
    </location>
</feature>
<protein>
    <recommendedName>
        <fullName evidence="12">Aldehyde dehydrogenase domain-containing protein</fullName>
    </recommendedName>
</protein>
<evidence type="ECO:0000313" key="13">
    <source>
        <dbReference type="EMBL" id="PON23124.1"/>
    </source>
</evidence>
<evidence type="ECO:0000256" key="10">
    <source>
        <dbReference type="RuleBase" id="RU003345"/>
    </source>
</evidence>
<evidence type="ECO:0000313" key="14">
    <source>
        <dbReference type="Proteomes" id="UP000054821"/>
    </source>
</evidence>
<dbReference type="PRINTS" id="PR00465">
    <property type="entry name" value="EP450IV"/>
</dbReference>
<dbReference type="InterPro" id="IPR015590">
    <property type="entry name" value="Aldehyde_DH_dom"/>
</dbReference>
<proteinExistence type="inferred from homology"/>
<evidence type="ECO:0000259" key="12">
    <source>
        <dbReference type="Pfam" id="PF00171"/>
    </source>
</evidence>
<dbReference type="Gene3D" id="1.10.630.10">
    <property type="entry name" value="Cytochrome P450"/>
    <property type="match status" value="1"/>
</dbReference>
<dbReference type="GO" id="GO:0016705">
    <property type="term" value="F:oxidoreductase activity, acting on paired donors, with incorporation or reduction of molecular oxygen"/>
    <property type="evidence" value="ECO:0007669"/>
    <property type="project" value="InterPro"/>
</dbReference>
<keyword evidence="11" id="KW-0812">Transmembrane</keyword>
<dbReference type="Pfam" id="PF00067">
    <property type="entry name" value="p450"/>
    <property type="match status" value="1"/>
</dbReference>
<dbReference type="InterPro" id="IPR036396">
    <property type="entry name" value="Cyt_P450_sf"/>
</dbReference>
<dbReference type="GeneID" id="29989368"/>
<evidence type="ECO:0000256" key="7">
    <source>
        <dbReference type="ARBA" id="ARBA00023033"/>
    </source>
</evidence>
<name>A0A2P4ZFP5_9HYPO</name>
<keyword evidence="5 10" id="KW-0560">Oxidoreductase</keyword>
<dbReference type="STRING" id="398673.A0A2P4ZFP5"/>
<dbReference type="GO" id="GO:0016620">
    <property type="term" value="F:oxidoreductase activity, acting on the aldehyde or oxo group of donors, NAD or NADP as acceptor"/>
    <property type="evidence" value="ECO:0007669"/>
    <property type="project" value="InterPro"/>
</dbReference>
<dbReference type="PROSITE" id="PS00687">
    <property type="entry name" value="ALDEHYDE_DEHYDR_GLU"/>
    <property type="match status" value="1"/>
</dbReference>
<dbReference type="RefSeq" id="XP_018657553.2">
    <property type="nucleotide sequence ID" value="XM_018809285.2"/>
</dbReference>
<sequence>MLATQSILEKDSLLNRMDHFLASKYAIAAVVGVVALCFFLLSKLALPLHPHEPPLLKPRIPFIGHVIGLVFGKIEYIGNLGLTRPDLPIYTLPLGASKMYIVSSPQLLQAVHRNKAFSMDPLQIAFAEKMVGFGPNLAHVMRHVPTDGSVTWLQDQHKPYDLLAPGPALYKMNVCVLESLFGVLNQVDASFETKTLYLWLRETFTIATTKALFGLDNPLINNPSLHDDLWEYETAQQQLLLTPFPSILVRKGYMARRRLQESLRKYFRNGSDENSDVSMVVKQRATTNRRWGLPIDDVADHEVGLLFVAVTNAIPTMFWMVVYIFRDPRLVADLQEELSKVVSEARGEDGKTREFTLDVSTFSTACPLLNSVYREVMRLTNRQMNTRTILNDVMLNYTPKDGGEPRKYLLRKDVSVLMPSMTLNFAEETWGKDSHLFEPRRFMNLSREQERLKRRAANPFGGGKHLCPGRHFAYAEILGTVAALVLGFDIETPEGDRLSVPRLNNNLSEAVAKPLQEDQQAYINENSAPQYLPKYLGLYINRLFHKPMDSFYQEIISPINGRAITKVAFAGKEDTVLALEAADKAFNSWRAVSTLERCKIMRKVAQIVRDHAEELAALDAWNIGSPISIMRAEVEYSAINFDLFAGLAPAVTGETNRLTDDIFHYTIQEPLGVVARIIPYNHPVLGMAIKIVTPLVMGNTVIIKVSEQAPLSAFRLMEIVSDLFPPGVINILAGGRESGEVLSSHPIIKKVTLISSVPVGRAISRSAADTLKLTTLELGGKNALVAYPDSNIPKLVNGIVKGMN</sequence>
<dbReference type="InterPro" id="IPR016162">
    <property type="entry name" value="Ald_DH_N"/>
</dbReference>
<dbReference type="GO" id="GO:0005506">
    <property type="term" value="F:iron ion binding"/>
    <property type="evidence" value="ECO:0007669"/>
    <property type="project" value="InterPro"/>
</dbReference>
<dbReference type="FunFam" id="3.40.605.10:FF:000007">
    <property type="entry name" value="NAD/NADP-dependent betaine aldehyde dehydrogenase"/>
    <property type="match status" value="1"/>
</dbReference>
<keyword evidence="7" id="KW-0503">Monooxygenase</keyword>
<reference evidence="13 14" key="1">
    <citation type="journal article" date="2016" name="Genome Announc.">
        <title>Draft Whole-Genome Sequence of Trichoderma gamsii T6085, a Promising Biocontrol Agent of Fusarium Head Blight on Wheat.</title>
        <authorList>
            <person name="Baroncelli R."/>
            <person name="Zapparata A."/>
            <person name="Piaggeschi G."/>
            <person name="Sarrocco S."/>
            <person name="Vannacci G."/>
        </authorList>
    </citation>
    <scope>NUCLEOTIDE SEQUENCE [LARGE SCALE GENOMIC DNA]</scope>
    <source>
        <strain evidence="13 14">T6085</strain>
    </source>
</reference>
<accession>A0A2P4ZFP5</accession>
<dbReference type="EMBL" id="JPDN02000032">
    <property type="protein sequence ID" value="PON23124.1"/>
    <property type="molecule type" value="Genomic_DNA"/>
</dbReference>
<evidence type="ECO:0000256" key="1">
    <source>
        <dbReference type="ARBA" id="ARBA00001971"/>
    </source>
</evidence>
<dbReference type="SUPFAM" id="SSF53720">
    <property type="entry name" value="ALDH-like"/>
    <property type="match status" value="1"/>
</dbReference>
<gene>
    <name evidence="13" type="ORF">TGAM01_v208129</name>
</gene>
<evidence type="ECO:0000256" key="11">
    <source>
        <dbReference type="SAM" id="Phobius"/>
    </source>
</evidence>
<dbReference type="Pfam" id="PF00171">
    <property type="entry name" value="Aldedh"/>
    <property type="match status" value="1"/>
</dbReference>
<keyword evidence="14" id="KW-1185">Reference proteome</keyword>
<dbReference type="CDD" id="cd11040">
    <property type="entry name" value="CYP7_CYP8-like"/>
    <property type="match status" value="1"/>
</dbReference>
<dbReference type="InterPro" id="IPR016163">
    <property type="entry name" value="Ald_DH_C"/>
</dbReference>
<dbReference type="PROSITE" id="PS00086">
    <property type="entry name" value="CYTOCHROME_P450"/>
    <property type="match status" value="1"/>
</dbReference>
<dbReference type="GO" id="GO:0020037">
    <property type="term" value="F:heme binding"/>
    <property type="evidence" value="ECO:0007669"/>
    <property type="project" value="InterPro"/>
</dbReference>
<keyword evidence="6 8" id="KW-0408">Iron</keyword>
<dbReference type="InterPro" id="IPR017972">
    <property type="entry name" value="Cyt_P450_CS"/>
</dbReference>
<keyword evidence="8" id="KW-0349">Heme</keyword>
<comment type="similarity">
    <text evidence="2 10">Belongs to the aldehyde dehydrogenase family.</text>
</comment>
<dbReference type="PANTHER" id="PTHR47582:SF1">
    <property type="entry name" value="P450, PUTATIVE (EUROFUNG)-RELATED"/>
    <property type="match status" value="1"/>
</dbReference>
<dbReference type="AlphaFoldDB" id="A0A2P4ZFP5"/>
<dbReference type="PANTHER" id="PTHR47582">
    <property type="entry name" value="P450, PUTATIVE (EUROFUNG)-RELATED"/>
    <property type="match status" value="1"/>
</dbReference>
<evidence type="ECO:0000256" key="4">
    <source>
        <dbReference type="ARBA" id="ARBA00022723"/>
    </source>
</evidence>
<comment type="similarity">
    <text evidence="3">Belongs to the cytochrome P450 family.</text>
</comment>
<evidence type="ECO:0000256" key="9">
    <source>
        <dbReference type="PROSITE-ProRule" id="PRU10007"/>
    </source>
</evidence>
<dbReference type="InterPro" id="IPR029510">
    <property type="entry name" value="Ald_DH_CS_GLU"/>
</dbReference>
<dbReference type="Gene3D" id="3.40.309.10">
    <property type="entry name" value="Aldehyde Dehydrogenase, Chain A, domain 2"/>
    <property type="match status" value="1"/>
</dbReference>
<comment type="caution">
    <text evidence="13">The sequence shown here is derived from an EMBL/GenBank/DDBJ whole genome shotgun (WGS) entry which is preliminary data.</text>
</comment>